<dbReference type="EMBL" id="CM023470">
    <property type="protein sequence ID" value="KAH7979356.1"/>
    <property type="molecule type" value="Genomic_DNA"/>
</dbReference>
<reference evidence="1" key="1">
    <citation type="submission" date="2020-05" db="EMBL/GenBank/DDBJ databases">
        <title>Large-scale comparative analyses of tick genomes elucidate their genetic diversity and vector capacities.</title>
        <authorList>
            <person name="Jia N."/>
            <person name="Wang J."/>
            <person name="Shi W."/>
            <person name="Du L."/>
            <person name="Sun Y."/>
            <person name="Zhan W."/>
            <person name="Jiang J."/>
            <person name="Wang Q."/>
            <person name="Zhang B."/>
            <person name="Ji P."/>
            <person name="Sakyi L.B."/>
            <person name="Cui X."/>
            <person name="Yuan T."/>
            <person name="Jiang B."/>
            <person name="Yang W."/>
            <person name="Lam T.T.-Y."/>
            <person name="Chang Q."/>
            <person name="Ding S."/>
            <person name="Wang X."/>
            <person name="Zhu J."/>
            <person name="Ruan X."/>
            <person name="Zhao L."/>
            <person name="Wei J."/>
            <person name="Que T."/>
            <person name="Du C."/>
            <person name="Cheng J."/>
            <person name="Dai P."/>
            <person name="Han X."/>
            <person name="Huang E."/>
            <person name="Gao Y."/>
            <person name="Liu J."/>
            <person name="Shao H."/>
            <person name="Ye R."/>
            <person name="Li L."/>
            <person name="Wei W."/>
            <person name="Wang X."/>
            <person name="Wang C."/>
            <person name="Yang T."/>
            <person name="Huo Q."/>
            <person name="Li W."/>
            <person name="Guo W."/>
            <person name="Chen H."/>
            <person name="Zhou L."/>
            <person name="Ni X."/>
            <person name="Tian J."/>
            <person name="Zhou Y."/>
            <person name="Sheng Y."/>
            <person name="Liu T."/>
            <person name="Pan Y."/>
            <person name="Xia L."/>
            <person name="Li J."/>
            <person name="Zhao F."/>
            <person name="Cao W."/>
        </authorList>
    </citation>
    <scope>NUCLEOTIDE SEQUENCE</scope>
    <source>
        <strain evidence="1">Dsil-2018</strain>
    </source>
</reference>
<protein>
    <submittedName>
        <fullName evidence="1">Uncharacterized protein</fullName>
    </submittedName>
</protein>
<keyword evidence="2" id="KW-1185">Reference proteome</keyword>
<comment type="caution">
    <text evidence="1">The sequence shown here is derived from an EMBL/GenBank/DDBJ whole genome shotgun (WGS) entry which is preliminary data.</text>
</comment>
<dbReference type="Proteomes" id="UP000821865">
    <property type="component" value="Chromosome 1"/>
</dbReference>
<accession>A0ACB8DYC9</accession>
<sequence length="219" mass="25014">MAAVRLVRLRLIAELLMRRERVYRDHTNIFEVFDKDELQRRFRFGRAGIAYLAELLRDDLEHLTSWSHALNVEQQLVLALKFFATGGFLITAGDTINVHESTASRTIRRVALVRHCSAWIRWPSPNELAEAQTSFYRLGGFPCVVGATDGTHVRIQVPEDNDEVYVNRHFYHSINVQLVVDANCRILDIVAKSLSVISMHSAPCFVSVIGLPYQNVKYC</sequence>
<name>A0ACB8DYC9_DERSI</name>
<evidence type="ECO:0000313" key="1">
    <source>
        <dbReference type="EMBL" id="KAH7979356.1"/>
    </source>
</evidence>
<gene>
    <name evidence="1" type="ORF">HPB49_009194</name>
</gene>
<evidence type="ECO:0000313" key="2">
    <source>
        <dbReference type="Proteomes" id="UP000821865"/>
    </source>
</evidence>
<proteinExistence type="predicted"/>
<organism evidence="1 2">
    <name type="scientific">Dermacentor silvarum</name>
    <name type="common">Tick</name>
    <dbReference type="NCBI Taxonomy" id="543639"/>
    <lineage>
        <taxon>Eukaryota</taxon>
        <taxon>Metazoa</taxon>
        <taxon>Ecdysozoa</taxon>
        <taxon>Arthropoda</taxon>
        <taxon>Chelicerata</taxon>
        <taxon>Arachnida</taxon>
        <taxon>Acari</taxon>
        <taxon>Parasitiformes</taxon>
        <taxon>Ixodida</taxon>
        <taxon>Ixodoidea</taxon>
        <taxon>Ixodidae</taxon>
        <taxon>Rhipicephalinae</taxon>
        <taxon>Dermacentor</taxon>
    </lineage>
</organism>